<name>A0ACC0VM35_9STRA</name>
<gene>
    <name evidence="1" type="ORF">PsorP6_002812</name>
</gene>
<dbReference type="Proteomes" id="UP001163321">
    <property type="component" value="Chromosome 8"/>
</dbReference>
<proteinExistence type="predicted"/>
<evidence type="ECO:0000313" key="1">
    <source>
        <dbReference type="EMBL" id="KAI9906841.1"/>
    </source>
</evidence>
<dbReference type="EMBL" id="CM047587">
    <property type="protein sequence ID" value="KAI9906841.1"/>
    <property type="molecule type" value="Genomic_DNA"/>
</dbReference>
<sequence>MNANGDEKDNGHAPDFQWIRRKRSRPPEIYHNALHGTRVEKAPRLMVLPRLAEILTQRKPRYERVDSLWGVLSHVPTVDQRVQLTQQEEKEVEDKTPWPSAKQYHDILSNPKSNLNIPMYDLGVDARGVPLHPEFIYTQPVSCMYFLKCARLLGKGSFGFPRKKRHPIETTAGMRPPAANKIGVSRGRKSELSKDFEWRKMSFVTGLPKNQPFVRYVTATCYSRANDIAAKKKVFRMHAVMLANKEGTGETGACVLVHIRAGGYKRVGLRTSLASAEAQLPSASAHTFVNDNQKLCMRGLVSPTSVAVSSYSSTMAPTSPQIKKLLHAEFTVNQGESSYQVTKKLKESSVISTSSVARYPLFTTFHDPNVHSARLALRNMIMKSCSSRDEIAKYAMGLQEELASLQSQN</sequence>
<comment type="caution">
    <text evidence="1">The sequence shown here is derived from an EMBL/GenBank/DDBJ whole genome shotgun (WGS) entry which is preliminary data.</text>
</comment>
<evidence type="ECO:0000313" key="2">
    <source>
        <dbReference type="Proteomes" id="UP001163321"/>
    </source>
</evidence>
<accession>A0ACC0VM35</accession>
<keyword evidence="2" id="KW-1185">Reference proteome</keyword>
<protein>
    <submittedName>
        <fullName evidence="1">Uncharacterized protein</fullName>
    </submittedName>
</protein>
<organism evidence="1 2">
    <name type="scientific">Peronosclerospora sorghi</name>
    <dbReference type="NCBI Taxonomy" id="230839"/>
    <lineage>
        <taxon>Eukaryota</taxon>
        <taxon>Sar</taxon>
        <taxon>Stramenopiles</taxon>
        <taxon>Oomycota</taxon>
        <taxon>Peronosporomycetes</taxon>
        <taxon>Peronosporales</taxon>
        <taxon>Peronosporaceae</taxon>
        <taxon>Peronosclerospora</taxon>
    </lineage>
</organism>
<reference evidence="1 2" key="1">
    <citation type="journal article" date="2022" name="bioRxiv">
        <title>The genome of the oomycete Peronosclerospora sorghi, a cosmopolitan pathogen of maize and sorghum, is inflated with dispersed pseudogenes.</title>
        <authorList>
            <person name="Fletcher K."/>
            <person name="Martin F."/>
            <person name="Isakeit T."/>
            <person name="Cavanaugh K."/>
            <person name="Magill C."/>
            <person name="Michelmore R."/>
        </authorList>
    </citation>
    <scope>NUCLEOTIDE SEQUENCE [LARGE SCALE GENOMIC DNA]</scope>
    <source>
        <strain evidence="1">P6</strain>
    </source>
</reference>